<organism evidence="6 7">
    <name type="scientific">Sinorhizobium glycinis</name>
    <dbReference type="NCBI Taxonomy" id="1472378"/>
    <lineage>
        <taxon>Bacteria</taxon>
        <taxon>Pseudomonadati</taxon>
        <taxon>Pseudomonadota</taxon>
        <taxon>Alphaproteobacteria</taxon>
        <taxon>Hyphomicrobiales</taxon>
        <taxon>Rhizobiaceae</taxon>
        <taxon>Sinorhizobium/Ensifer group</taxon>
        <taxon>Sinorhizobium</taxon>
    </lineage>
</organism>
<name>A0A178XRD5_9HYPH</name>
<dbReference type="OrthoDB" id="9793421at2"/>
<dbReference type="GO" id="GO:0006935">
    <property type="term" value="P:chemotaxis"/>
    <property type="evidence" value="ECO:0007669"/>
    <property type="project" value="InterPro"/>
</dbReference>
<dbReference type="GO" id="GO:0000156">
    <property type="term" value="F:phosphorelay response regulator activity"/>
    <property type="evidence" value="ECO:0007669"/>
    <property type="project" value="InterPro"/>
</dbReference>
<evidence type="ECO:0000313" key="6">
    <source>
        <dbReference type="EMBL" id="OAP37801.1"/>
    </source>
</evidence>
<feature type="domain" description="CheB-type methylesterase" evidence="5">
    <location>
        <begin position="1"/>
        <end position="78"/>
    </location>
</feature>
<dbReference type="EMBL" id="LPUX01000062">
    <property type="protein sequence ID" value="OAP37801.1"/>
    <property type="molecule type" value="Genomic_DNA"/>
</dbReference>
<evidence type="ECO:0000259" key="5">
    <source>
        <dbReference type="PROSITE" id="PS50122"/>
    </source>
</evidence>
<comment type="caution">
    <text evidence="6">The sequence shown here is derived from an EMBL/GenBank/DDBJ whole genome shotgun (WGS) entry which is preliminary data.</text>
</comment>
<comment type="caution">
    <text evidence="4">Lacks conserved residue(s) required for the propagation of feature annotation.</text>
</comment>
<keyword evidence="7" id="KW-1185">Reference proteome</keyword>
<dbReference type="PROSITE" id="PS50122">
    <property type="entry name" value="CHEB"/>
    <property type="match status" value="1"/>
</dbReference>
<accession>A0A178XRD5</accession>
<dbReference type="InterPro" id="IPR035909">
    <property type="entry name" value="CheB_C"/>
</dbReference>
<dbReference type="PANTHER" id="PTHR42872">
    <property type="entry name" value="PROTEIN-GLUTAMATE METHYLESTERASE/PROTEIN-GLUTAMINE GLUTAMINASE"/>
    <property type="match status" value="1"/>
</dbReference>
<gene>
    <name evidence="6" type="ORF">AU381_13585</name>
</gene>
<dbReference type="SUPFAM" id="SSF52738">
    <property type="entry name" value="Methylesterase CheB, C-terminal domain"/>
    <property type="match status" value="1"/>
</dbReference>
<proteinExistence type="predicted"/>
<evidence type="ECO:0000256" key="2">
    <source>
        <dbReference type="ARBA" id="ARBA00039140"/>
    </source>
</evidence>
<dbReference type="Pfam" id="PF01339">
    <property type="entry name" value="CheB_methylest"/>
    <property type="match status" value="1"/>
</dbReference>
<reference evidence="6 7" key="1">
    <citation type="journal article" date="2016" name="Int. J. Syst. Evol. Microbiol.">
        <title>Ensifer glycinis sp. nov., an novel rhizobial species associated with Glycine spp.</title>
        <authorList>
            <person name="Yan H."/>
            <person name="Yan J."/>
            <person name="Sui X.H."/>
            <person name="Wang E.T."/>
            <person name="Chen W.X."/>
            <person name="Zhang X.X."/>
            <person name="Chen W.F."/>
        </authorList>
    </citation>
    <scope>NUCLEOTIDE SEQUENCE [LARGE SCALE GENOMIC DNA]</scope>
    <source>
        <strain evidence="6 7">CCBAU 23380</strain>
    </source>
</reference>
<evidence type="ECO:0000256" key="4">
    <source>
        <dbReference type="PROSITE-ProRule" id="PRU00050"/>
    </source>
</evidence>
<sequence>MVLFRSAAQCAGANARGILLTGMGDDGVLGLLEMRSAGADTIAQDEASCVVFGMPKEAIARGGAGKILPLDHIAREIIGSSACNAPRAL</sequence>
<dbReference type="EC" id="3.1.1.61" evidence="2"/>
<dbReference type="AlphaFoldDB" id="A0A178XRD5"/>
<evidence type="ECO:0000313" key="7">
    <source>
        <dbReference type="Proteomes" id="UP000094025"/>
    </source>
</evidence>
<dbReference type="InterPro" id="IPR000673">
    <property type="entry name" value="Sig_transdc_resp-reg_Me-estase"/>
</dbReference>
<evidence type="ECO:0000256" key="1">
    <source>
        <dbReference type="ARBA" id="ARBA00022801"/>
    </source>
</evidence>
<evidence type="ECO:0000256" key="3">
    <source>
        <dbReference type="ARBA" id="ARBA00048267"/>
    </source>
</evidence>
<dbReference type="STRING" id="1472378.AU381_13585"/>
<comment type="catalytic activity">
    <reaction evidence="3">
        <text>[protein]-L-glutamate 5-O-methyl ester + H2O = L-glutamyl-[protein] + methanol + H(+)</text>
        <dbReference type="Rhea" id="RHEA:23236"/>
        <dbReference type="Rhea" id="RHEA-COMP:10208"/>
        <dbReference type="Rhea" id="RHEA-COMP:10311"/>
        <dbReference type="ChEBI" id="CHEBI:15377"/>
        <dbReference type="ChEBI" id="CHEBI:15378"/>
        <dbReference type="ChEBI" id="CHEBI:17790"/>
        <dbReference type="ChEBI" id="CHEBI:29973"/>
        <dbReference type="ChEBI" id="CHEBI:82795"/>
        <dbReference type="EC" id="3.1.1.61"/>
    </reaction>
</comment>
<keyword evidence="1" id="KW-0378">Hydrolase</keyword>
<protein>
    <recommendedName>
        <fullName evidence="2">protein-glutamate methylesterase</fullName>
        <ecNumber evidence="2">3.1.1.61</ecNumber>
    </recommendedName>
</protein>
<dbReference type="GO" id="GO:0008984">
    <property type="term" value="F:protein-glutamate methylesterase activity"/>
    <property type="evidence" value="ECO:0007669"/>
    <property type="project" value="UniProtKB-EC"/>
</dbReference>
<dbReference type="PANTHER" id="PTHR42872:SF6">
    <property type="entry name" value="PROTEIN-GLUTAMATE METHYLESTERASE_PROTEIN-GLUTAMINE GLUTAMINASE"/>
    <property type="match status" value="1"/>
</dbReference>
<dbReference type="Proteomes" id="UP000094025">
    <property type="component" value="Unassembled WGS sequence"/>
</dbReference>
<dbReference type="GO" id="GO:0005737">
    <property type="term" value="C:cytoplasm"/>
    <property type="evidence" value="ECO:0007669"/>
    <property type="project" value="InterPro"/>
</dbReference>
<dbReference type="Gene3D" id="3.40.50.180">
    <property type="entry name" value="Methylesterase CheB, C-terminal domain"/>
    <property type="match status" value="1"/>
</dbReference>